<feature type="domain" description="Bicarbonate transporter-like transmembrane" evidence="7">
    <location>
        <begin position="34"/>
        <end position="199"/>
    </location>
</feature>
<dbReference type="AlphaFoldDB" id="A0A9K3PE30"/>
<evidence type="ECO:0000256" key="1">
    <source>
        <dbReference type="ARBA" id="ARBA00004141"/>
    </source>
</evidence>
<evidence type="ECO:0000256" key="4">
    <source>
        <dbReference type="ARBA" id="ARBA00023136"/>
    </source>
</evidence>
<evidence type="ECO:0000256" key="5">
    <source>
        <dbReference type="SAM" id="MobiDB-lite"/>
    </source>
</evidence>
<feature type="transmembrane region" description="Helical" evidence="6">
    <location>
        <begin position="336"/>
        <end position="355"/>
    </location>
</feature>
<accession>A0A9K3PE30</accession>
<feature type="transmembrane region" description="Helical" evidence="6">
    <location>
        <begin position="525"/>
        <end position="543"/>
    </location>
</feature>
<feature type="region of interest" description="Disordered" evidence="5">
    <location>
        <begin position="581"/>
        <end position="607"/>
    </location>
</feature>
<reference evidence="8" key="2">
    <citation type="submission" date="2021-04" db="EMBL/GenBank/DDBJ databases">
        <authorList>
            <person name="Podell S."/>
        </authorList>
    </citation>
    <scope>NUCLEOTIDE SEQUENCE</scope>
    <source>
        <strain evidence="8">Hildebrandi</strain>
    </source>
</reference>
<keyword evidence="9" id="KW-1185">Reference proteome</keyword>
<feature type="transmembrane region" description="Helical" evidence="6">
    <location>
        <begin position="142"/>
        <end position="160"/>
    </location>
</feature>
<feature type="transmembrane region" description="Helical" evidence="6">
    <location>
        <begin position="221"/>
        <end position="242"/>
    </location>
</feature>
<dbReference type="InterPro" id="IPR011531">
    <property type="entry name" value="HCO3_transpt-like_TM_dom"/>
</dbReference>
<feature type="domain" description="Bicarbonate transporter-like transmembrane" evidence="7">
    <location>
        <begin position="220"/>
        <end position="560"/>
    </location>
</feature>
<dbReference type="InterPro" id="IPR003020">
    <property type="entry name" value="HCO3_transpt_euk"/>
</dbReference>
<dbReference type="PANTHER" id="PTHR11453:SF127">
    <property type="entry name" value="SOLUTE CARRIER FAMILY 4 MEMBER 11"/>
    <property type="match status" value="1"/>
</dbReference>
<feature type="transmembrane region" description="Helical" evidence="6">
    <location>
        <begin position="430"/>
        <end position="449"/>
    </location>
</feature>
<feature type="transmembrane region" description="Helical" evidence="6">
    <location>
        <begin position="172"/>
        <end position="191"/>
    </location>
</feature>
<proteinExistence type="predicted"/>
<dbReference type="GO" id="GO:0005886">
    <property type="term" value="C:plasma membrane"/>
    <property type="evidence" value="ECO:0007669"/>
    <property type="project" value="TreeGrafter"/>
</dbReference>
<evidence type="ECO:0000256" key="3">
    <source>
        <dbReference type="ARBA" id="ARBA00022989"/>
    </source>
</evidence>
<dbReference type="OrthoDB" id="38501at2759"/>
<comment type="subcellular location">
    <subcellularLocation>
        <location evidence="1">Membrane</location>
        <topology evidence="1">Multi-pass membrane protein</topology>
    </subcellularLocation>
</comment>
<sequence>MSKKDENPQLPHNSDLVLAAGKVVLDEPQMWGKGIVKEFKECILGHWWEEMINFNFKTIAVTLFLFIAVISPTLTFGAVYGKSTGNAIGAIETMLGTAWVGIAYSIFGGMPLCVIGSTGPVLAFTTALYDISSGLDVPFLTFYAWTSIWLVAYCFICAFFDMTRYVRLATRFLDEIFALLIVAIFVLNAVGSPFSTTGLLRYLDPNHKSHQAYEDDPNYNYLTSAFLSIILGFGTCWFIFFLRGFKFSPFCCNQGIRTSIHDFAVVVSVITFTLIKELGYSEVPTERLNVPTSFETTYQCCDASCNTQWPVDCPGQAERFGTRPWMANFGDLNGKGWVPIMAAGPAILAFVLIYLDNGITWHLINHKHNKLEHGEAYNYDLMLSGFFQVVNGCLGLPWLVASTVPCIIHLNALAETDKDGHILSVQETRLTLLGSHLLVGLSILATNVLELIPLPVLYGVFLFMGLSSLPKIQFWNRFLMFFEQPAMYPSYPFTEWMKAKRIHMYTCIQIFFFGLVFFVQNYKKIAIAFPLMTLLCIPARLYLLPRIFENWELCVLDDEDDIIEEWVTAKEESIRNFQAKTEGADVSTAGGNSEMDMDDDDDDAQKV</sequence>
<dbReference type="Pfam" id="PF00955">
    <property type="entry name" value="HCO3_cotransp"/>
    <property type="match status" value="2"/>
</dbReference>
<evidence type="ECO:0000256" key="2">
    <source>
        <dbReference type="ARBA" id="ARBA00022692"/>
    </source>
</evidence>
<evidence type="ECO:0000259" key="7">
    <source>
        <dbReference type="Pfam" id="PF00955"/>
    </source>
</evidence>
<name>A0A9K3PE30_9STRA</name>
<dbReference type="PANTHER" id="PTHR11453">
    <property type="entry name" value="ANION EXCHANGE PROTEIN"/>
    <property type="match status" value="1"/>
</dbReference>
<evidence type="ECO:0000313" key="8">
    <source>
        <dbReference type="EMBL" id="KAG7343630.1"/>
    </source>
</evidence>
<reference evidence="8" key="1">
    <citation type="journal article" date="2021" name="Sci. Rep.">
        <title>Diploid genomic architecture of Nitzschia inconspicua, an elite biomass production diatom.</title>
        <authorList>
            <person name="Oliver A."/>
            <person name="Podell S."/>
            <person name="Pinowska A."/>
            <person name="Traller J.C."/>
            <person name="Smith S.R."/>
            <person name="McClure R."/>
            <person name="Beliaev A."/>
            <person name="Bohutskyi P."/>
            <person name="Hill E.A."/>
            <person name="Rabines A."/>
            <person name="Zheng H."/>
            <person name="Allen L.Z."/>
            <person name="Kuo A."/>
            <person name="Grigoriev I.V."/>
            <person name="Allen A.E."/>
            <person name="Hazlebeck D."/>
            <person name="Allen E.E."/>
        </authorList>
    </citation>
    <scope>NUCLEOTIDE SEQUENCE</scope>
    <source>
        <strain evidence="8">Hildebrandi</strain>
    </source>
</reference>
<keyword evidence="2 6" id="KW-0812">Transmembrane</keyword>
<feature type="transmembrane region" description="Helical" evidence="6">
    <location>
        <begin position="502"/>
        <end position="519"/>
    </location>
</feature>
<gene>
    <name evidence="8" type="ORF">IV203_021638</name>
</gene>
<evidence type="ECO:0000313" key="9">
    <source>
        <dbReference type="Proteomes" id="UP000693970"/>
    </source>
</evidence>
<dbReference type="EMBL" id="JAGRRH010000023">
    <property type="protein sequence ID" value="KAG7343630.1"/>
    <property type="molecule type" value="Genomic_DNA"/>
</dbReference>
<dbReference type="GO" id="GO:0050801">
    <property type="term" value="P:monoatomic ion homeostasis"/>
    <property type="evidence" value="ECO:0007669"/>
    <property type="project" value="TreeGrafter"/>
</dbReference>
<keyword evidence="3 6" id="KW-1133">Transmembrane helix</keyword>
<comment type="caution">
    <text evidence="8">The sequence shown here is derived from an EMBL/GenBank/DDBJ whole genome shotgun (WGS) entry which is preliminary data.</text>
</comment>
<dbReference type="GO" id="GO:0006820">
    <property type="term" value="P:monoatomic anion transport"/>
    <property type="evidence" value="ECO:0007669"/>
    <property type="project" value="InterPro"/>
</dbReference>
<dbReference type="GO" id="GO:0005452">
    <property type="term" value="F:solute:inorganic anion antiporter activity"/>
    <property type="evidence" value="ECO:0007669"/>
    <property type="project" value="InterPro"/>
</dbReference>
<evidence type="ECO:0000256" key="6">
    <source>
        <dbReference type="SAM" id="Phobius"/>
    </source>
</evidence>
<feature type="transmembrane region" description="Helical" evidence="6">
    <location>
        <begin position="59"/>
        <end position="80"/>
    </location>
</feature>
<protein>
    <submittedName>
        <fullName evidence="8">HCO3- transporter family protein</fullName>
    </submittedName>
</protein>
<keyword evidence="4 6" id="KW-0472">Membrane</keyword>
<feature type="compositionally biased region" description="Acidic residues" evidence="5">
    <location>
        <begin position="595"/>
        <end position="607"/>
    </location>
</feature>
<dbReference type="Proteomes" id="UP000693970">
    <property type="component" value="Unassembled WGS sequence"/>
</dbReference>
<organism evidence="8 9">
    <name type="scientific">Nitzschia inconspicua</name>
    <dbReference type="NCBI Taxonomy" id="303405"/>
    <lineage>
        <taxon>Eukaryota</taxon>
        <taxon>Sar</taxon>
        <taxon>Stramenopiles</taxon>
        <taxon>Ochrophyta</taxon>
        <taxon>Bacillariophyta</taxon>
        <taxon>Bacillariophyceae</taxon>
        <taxon>Bacillariophycidae</taxon>
        <taxon>Bacillariales</taxon>
        <taxon>Bacillariaceae</taxon>
        <taxon>Nitzschia</taxon>
    </lineage>
</organism>
<feature type="transmembrane region" description="Helical" evidence="6">
    <location>
        <begin position="101"/>
        <end position="122"/>
    </location>
</feature>